<dbReference type="SUPFAM" id="SSF102114">
    <property type="entry name" value="Radical SAM enzymes"/>
    <property type="match status" value="1"/>
</dbReference>
<comment type="caution">
    <text evidence="4">The sequence shown here is derived from an EMBL/GenBank/DDBJ whole genome shotgun (WGS) entry which is preliminary data.</text>
</comment>
<name>A0A2G8SCG7_9APHY</name>
<dbReference type="GO" id="GO:0006777">
    <property type="term" value="P:Mo-molybdopterin cofactor biosynthetic process"/>
    <property type="evidence" value="ECO:0007669"/>
    <property type="project" value="UniProtKB-KW"/>
</dbReference>
<comment type="pathway">
    <text evidence="1">Cofactor biosynthesis; molybdopterin biosynthesis.</text>
</comment>
<dbReference type="CDD" id="cd21117">
    <property type="entry name" value="Twitch_MoaA"/>
    <property type="match status" value="1"/>
</dbReference>
<sequence>MIPSSELLFHIRARYPELCKASDELNDTARSYIIPGHQGSFGFISSMSDHFCGSCNRLRLTADGQIKVCLFDAKEISLRDEIRRGADDDALLTTIGRAVLGKKEKHAGMEDIDVVTNRPMILIGG</sequence>
<gene>
    <name evidence="4" type="ORF">GSI_06168</name>
</gene>
<keyword evidence="5" id="KW-1185">Reference proteome</keyword>
<dbReference type="InterPro" id="IPR010505">
    <property type="entry name" value="MoaA_twitch"/>
</dbReference>
<accession>A0A2G8SCG7</accession>
<dbReference type="STRING" id="1077348.A0A2G8SCG7"/>
<evidence type="ECO:0000313" key="4">
    <source>
        <dbReference type="EMBL" id="PIL31466.1"/>
    </source>
</evidence>
<dbReference type="Gene3D" id="3.20.20.70">
    <property type="entry name" value="Aldolase class I"/>
    <property type="match status" value="1"/>
</dbReference>
<evidence type="ECO:0000259" key="3">
    <source>
        <dbReference type="Pfam" id="PF06463"/>
    </source>
</evidence>
<evidence type="ECO:0000256" key="1">
    <source>
        <dbReference type="ARBA" id="ARBA00005046"/>
    </source>
</evidence>
<evidence type="ECO:0000256" key="2">
    <source>
        <dbReference type="ARBA" id="ARBA00023150"/>
    </source>
</evidence>
<keyword evidence="2" id="KW-0501">Molybdenum cofactor biosynthesis</keyword>
<feature type="domain" description="Molybdenum cofactor biosynthesis protein A-like twitch" evidence="3">
    <location>
        <begin position="2"/>
        <end position="107"/>
    </location>
</feature>
<dbReference type="Pfam" id="PF06463">
    <property type="entry name" value="Mob_synth_C"/>
    <property type="match status" value="1"/>
</dbReference>
<dbReference type="InterPro" id="IPR013785">
    <property type="entry name" value="Aldolase_TIM"/>
</dbReference>
<dbReference type="GO" id="GO:0061799">
    <property type="term" value="F:cyclic pyranopterin monophosphate synthase activity"/>
    <property type="evidence" value="ECO:0007669"/>
    <property type="project" value="TreeGrafter"/>
</dbReference>
<dbReference type="OrthoDB" id="429626at2759"/>
<proteinExistence type="predicted"/>
<protein>
    <recommendedName>
        <fullName evidence="3">Molybdenum cofactor biosynthesis protein A-like twitch domain-containing protein</fullName>
    </recommendedName>
</protein>
<dbReference type="GO" id="GO:0051539">
    <property type="term" value="F:4 iron, 4 sulfur cluster binding"/>
    <property type="evidence" value="ECO:0007669"/>
    <property type="project" value="UniProtKB-KW"/>
</dbReference>
<organism evidence="4 5">
    <name type="scientific">Ganoderma sinense ZZ0214-1</name>
    <dbReference type="NCBI Taxonomy" id="1077348"/>
    <lineage>
        <taxon>Eukaryota</taxon>
        <taxon>Fungi</taxon>
        <taxon>Dikarya</taxon>
        <taxon>Basidiomycota</taxon>
        <taxon>Agaricomycotina</taxon>
        <taxon>Agaricomycetes</taxon>
        <taxon>Polyporales</taxon>
        <taxon>Polyporaceae</taxon>
        <taxon>Ganoderma</taxon>
    </lineage>
</organism>
<dbReference type="PANTHER" id="PTHR22960:SF0">
    <property type="entry name" value="MOLYBDENUM COFACTOR BIOSYNTHESIS PROTEIN 1"/>
    <property type="match status" value="1"/>
</dbReference>
<dbReference type="GO" id="GO:0061798">
    <property type="term" value="F:GTP 3',8'-cyclase activity"/>
    <property type="evidence" value="ECO:0007669"/>
    <property type="project" value="TreeGrafter"/>
</dbReference>
<dbReference type="Proteomes" id="UP000230002">
    <property type="component" value="Unassembled WGS sequence"/>
</dbReference>
<dbReference type="InterPro" id="IPR050105">
    <property type="entry name" value="MoCo_biosynth_MoaA/MoaC"/>
</dbReference>
<dbReference type="InterPro" id="IPR058240">
    <property type="entry name" value="rSAM_sf"/>
</dbReference>
<dbReference type="EMBL" id="AYKW01000012">
    <property type="protein sequence ID" value="PIL31466.1"/>
    <property type="molecule type" value="Genomic_DNA"/>
</dbReference>
<evidence type="ECO:0000313" key="5">
    <source>
        <dbReference type="Proteomes" id="UP000230002"/>
    </source>
</evidence>
<dbReference type="AlphaFoldDB" id="A0A2G8SCG7"/>
<dbReference type="PANTHER" id="PTHR22960">
    <property type="entry name" value="MOLYBDOPTERIN COFACTOR SYNTHESIS PROTEIN A"/>
    <property type="match status" value="1"/>
</dbReference>
<reference evidence="4 5" key="1">
    <citation type="journal article" date="2015" name="Sci. Rep.">
        <title>Chromosome-level genome map provides insights into diverse defense mechanisms in the medicinal fungus Ganoderma sinense.</title>
        <authorList>
            <person name="Zhu Y."/>
            <person name="Xu J."/>
            <person name="Sun C."/>
            <person name="Zhou S."/>
            <person name="Xu H."/>
            <person name="Nelson D.R."/>
            <person name="Qian J."/>
            <person name="Song J."/>
            <person name="Luo H."/>
            <person name="Xiang L."/>
            <person name="Li Y."/>
            <person name="Xu Z."/>
            <person name="Ji A."/>
            <person name="Wang L."/>
            <person name="Lu S."/>
            <person name="Hayward A."/>
            <person name="Sun W."/>
            <person name="Li X."/>
            <person name="Schwartz D.C."/>
            <person name="Wang Y."/>
            <person name="Chen S."/>
        </authorList>
    </citation>
    <scope>NUCLEOTIDE SEQUENCE [LARGE SCALE GENOMIC DNA]</scope>
    <source>
        <strain evidence="4 5">ZZ0214-1</strain>
    </source>
</reference>